<evidence type="ECO:0000256" key="2">
    <source>
        <dbReference type="PROSITE-ProRule" id="PRU00176"/>
    </source>
</evidence>
<feature type="domain" description="RRM" evidence="4">
    <location>
        <begin position="268"/>
        <end position="349"/>
    </location>
</feature>
<reference evidence="5" key="1">
    <citation type="submission" date="2015-04" db="UniProtKB">
        <authorList>
            <consortium name="EnsemblPlants"/>
        </authorList>
    </citation>
    <scope>IDENTIFICATION</scope>
    <source>
        <strain evidence="5">SL10</strain>
    </source>
</reference>
<dbReference type="Gene3D" id="3.30.70.330">
    <property type="match status" value="2"/>
</dbReference>
<evidence type="ECO:0000256" key="1">
    <source>
        <dbReference type="ARBA" id="ARBA00022884"/>
    </source>
</evidence>
<dbReference type="EnsemblPlants" id="ONIVA11G02800.1">
    <property type="protein sequence ID" value="ONIVA11G02800.1"/>
    <property type="gene ID" value="ONIVA11G02800"/>
</dbReference>
<dbReference type="Proteomes" id="UP000006591">
    <property type="component" value="Chromosome 11"/>
</dbReference>
<proteinExistence type="predicted"/>
<dbReference type="Gramene" id="ONIVA11G02800.1">
    <property type="protein sequence ID" value="ONIVA11G02800.1"/>
    <property type="gene ID" value="ONIVA11G02800"/>
</dbReference>
<dbReference type="Pfam" id="PF00076">
    <property type="entry name" value="RRM_1"/>
    <property type="match status" value="2"/>
</dbReference>
<dbReference type="SMART" id="SM00360">
    <property type="entry name" value="RRM"/>
    <property type="match status" value="2"/>
</dbReference>
<dbReference type="OMA" id="HNNDGGQ"/>
<reference evidence="5" key="2">
    <citation type="submission" date="2018-04" db="EMBL/GenBank/DDBJ databases">
        <title>OnivRS2 (Oryza nivara Reference Sequence Version 2).</title>
        <authorList>
            <person name="Zhang J."/>
            <person name="Kudrna D."/>
            <person name="Lee S."/>
            <person name="Talag J."/>
            <person name="Rajasekar S."/>
            <person name="Welchert J."/>
            <person name="Hsing Y.-I."/>
            <person name="Wing R.A."/>
        </authorList>
    </citation>
    <scope>NUCLEOTIDE SEQUENCE [LARGE SCALE GENOMIC DNA]</scope>
    <source>
        <strain evidence="5">SL10</strain>
    </source>
</reference>
<protein>
    <recommendedName>
        <fullName evidence="4">RRM domain-containing protein</fullName>
    </recommendedName>
</protein>
<keyword evidence="6" id="KW-1185">Reference proteome</keyword>
<dbReference type="STRING" id="4536.A0A0E0IY41"/>
<dbReference type="eggNOG" id="KOG0117">
    <property type="taxonomic scope" value="Eukaryota"/>
</dbReference>
<feature type="compositionally biased region" description="Acidic residues" evidence="3">
    <location>
        <begin position="101"/>
        <end position="160"/>
    </location>
</feature>
<dbReference type="SUPFAM" id="SSF54928">
    <property type="entry name" value="RNA-binding domain, RBD"/>
    <property type="match status" value="1"/>
</dbReference>
<evidence type="ECO:0000256" key="3">
    <source>
        <dbReference type="SAM" id="MobiDB-lite"/>
    </source>
</evidence>
<dbReference type="InterPro" id="IPR035979">
    <property type="entry name" value="RBD_domain_sf"/>
</dbReference>
<dbReference type="InterPro" id="IPR000504">
    <property type="entry name" value="RRM_dom"/>
</dbReference>
<name>A0A0E0IY41_ORYNI</name>
<organism evidence="5">
    <name type="scientific">Oryza nivara</name>
    <name type="common">Indian wild rice</name>
    <name type="synonym">Oryza sativa f. spontanea</name>
    <dbReference type="NCBI Taxonomy" id="4536"/>
    <lineage>
        <taxon>Eukaryota</taxon>
        <taxon>Viridiplantae</taxon>
        <taxon>Streptophyta</taxon>
        <taxon>Embryophyta</taxon>
        <taxon>Tracheophyta</taxon>
        <taxon>Spermatophyta</taxon>
        <taxon>Magnoliopsida</taxon>
        <taxon>Liliopsida</taxon>
        <taxon>Poales</taxon>
        <taxon>Poaceae</taxon>
        <taxon>BOP clade</taxon>
        <taxon>Oryzoideae</taxon>
        <taxon>Oryzeae</taxon>
        <taxon>Oryzinae</taxon>
        <taxon>Oryza</taxon>
    </lineage>
</organism>
<accession>A0A0E0IY41</accession>
<dbReference type="PANTHER" id="PTHR21245">
    <property type="entry name" value="HETEROGENEOUS NUCLEAR RIBONUCLEOPROTEIN"/>
    <property type="match status" value="1"/>
</dbReference>
<dbReference type="AlphaFoldDB" id="A0A0E0IY41"/>
<feature type="region of interest" description="Disordered" evidence="3">
    <location>
        <begin position="341"/>
        <end position="419"/>
    </location>
</feature>
<feature type="region of interest" description="Disordered" evidence="3">
    <location>
        <begin position="85"/>
        <end position="175"/>
    </location>
</feature>
<dbReference type="GO" id="GO:0003723">
    <property type="term" value="F:RNA binding"/>
    <property type="evidence" value="ECO:0007669"/>
    <property type="project" value="UniProtKB-UniRule"/>
</dbReference>
<dbReference type="FunFam" id="3.30.70.330:FF:000627">
    <property type="entry name" value="RNA-binding (RRM/RBD/RNP motifs) family protein"/>
    <property type="match status" value="1"/>
</dbReference>
<dbReference type="PROSITE" id="PS50102">
    <property type="entry name" value="RRM"/>
    <property type="match status" value="2"/>
</dbReference>
<dbReference type="CDD" id="cd00590">
    <property type="entry name" value="RRM_SF"/>
    <property type="match status" value="2"/>
</dbReference>
<dbReference type="InterPro" id="IPR012677">
    <property type="entry name" value="Nucleotide-bd_a/b_plait_sf"/>
</dbReference>
<sequence>MCLYVSWAVYGLNLAGHIFHSPHLGGPSRPNKPEVFGLDADGLNRLAGGEATRLFPISAIGTTTLPQLPKLPRNFELFKMPRRTDNAASANSVEPDKSEECLEFDDEEEEVEEEEIEYEEIEEEIEEEEEVEEDEDVVEEVEEVDEEEDEEEEEESDETEGVSKTKGVHQKDVTEKGKHAELLALPPHGSEVYVGGISSDVSSEDLKRLCEPVGEVVEVRMMRGKDDSRGYAFVNFRTKGLALKVVKELNNAKLKGKRIRVSSSQAKNKLFIGNVPHSWTDDDFRKAVEEVGPGVLKADLMKVSSANRNRGYGFVEYYNHACAEYARQEMSSPTFKLDSNAPTVSWADPKNNDSASTSQLPLASPPPQQAGHRSGSGGRHGGSGSRYGGGGGSSGSSRPGAKRQRGDDNSSSRHKGRRRPLLNLKRHWYSISQFQYRQFTSVSHMEYEISGQESEVDSEVWLGWVAQRRVCSRLETRLPLPKLNTSCCLVTLSRGGRASNLSRGRRLRAVLLLDEPPPPGNLVQGGAGPPLQIPVDRESTKHRTHGDDTAIRRSWVLAEGERSYLV</sequence>
<dbReference type="FunFam" id="3.30.70.330:FF:000259">
    <property type="entry name" value="RNA-binding (RRM/RBD/RNP motifs) family protein"/>
    <property type="match status" value="1"/>
</dbReference>
<evidence type="ECO:0000313" key="6">
    <source>
        <dbReference type="Proteomes" id="UP000006591"/>
    </source>
</evidence>
<feature type="compositionally biased region" description="Gly residues" evidence="3">
    <location>
        <begin position="374"/>
        <end position="394"/>
    </location>
</feature>
<keyword evidence="1 2" id="KW-0694">RNA-binding</keyword>
<feature type="domain" description="RRM" evidence="4">
    <location>
        <begin position="190"/>
        <end position="266"/>
    </location>
</feature>
<dbReference type="HOGENOM" id="CLU_448629_0_0_1"/>
<evidence type="ECO:0000259" key="4">
    <source>
        <dbReference type="PROSITE" id="PS50102"/>
    </source>
</evidence>
<evidence type="ECO:0000313" key="5">
    <source>
        <dbReference type="EnsemblPlants" id="ONIVA11G02800.1"/>
    </source>
</evidence>